<evidence type="ECO:0000256" key="7">
    <source>
        <dbReference type="PIRNR" id="PIRNR003107"/>
    </source>
</evidence>
<evidence type="ECO:0000256" key="3">
    <source>
        <dbReference type="ARBA" id="ARBA00011738"/>
    </source>
</evidence>
<evidence type="ECO:0000313" key="9">
    <source>
        <dbReference type="EMBL" id="CUN46292.1"/>
    </source>
</evidence>
<reference evidence="9 10" key="1">
    <citation type="submission" date="2015-09" db="EMBL/GenBank/DDBJ databases">
        <authorList>
            <consortium name="Pathogen Informatics"/>
        </authorList>
    </citation>
    <scope>NUCLEOTIDE SEQUENCE [LARGE SCALE GENOMIC DNA]</scope>
    <source>
        <strain evidence="9 10">2789STDY5608866</strain>
    </source>
</reference>
<keyword evidence="6 7" id="KW-0592">Phosphate transport</keyword>
<evidence type="ECO:0000313" key="10">
    <source>
        <dbReference type="Proteomes" id="UP000095439"/>
    </source>
</evidence>
<dbReference type="FunFam" id="1.20.58.220:FF:000004">
    <property type="entry name" value="Phosphate-specific transport system accessory protein PhoU"/>
    <property type="match status" value="1"/>
</dbReference>
<evidence type="ECO:0000256" key="4">
    <source>
        <dbReference type="ARBA" id="ARBA00022448"/>
    </source>
</evidence>
<comment type="function">
    <text evidence="7">Plays a role in the regulation of phosphate uptake.</text>
</comment>
<dbReference type="SUPFAM" id="SSF109755">
    <property type="entry name" value="PhoU-like"/>
    <property type="match status" value="1"/>
</dbReference>
<gene>
    <name evidence="9" type="primary">phoU</name>
    <name evidence="9" type="ORF">ERS852423_00496</name>
</gene>
<comment type="subunit">
    <text evidence="3 7">Homodimer.</text>
</comment>
<feature type="domain" description="PhoU" evidence="8">
    <location>
        <begin position="17"/>
        <end position="104"/>
    </location>
</feature>
<keyword evidence="5 7" id="KW-0963">Cytoplasm</keyword>
<dbReference type="EMBL" id="CYYY01000002">
    <property type="protein sequence ID" value="CUN46292.1"/>
    <property type="molecule type" value="Genomic_DNA"/>
</dbReference>
<evidence type="ECO:0000259" key="8">
    <source>
        <dbReference type="Pfam" id="PF01895"/>
    </source>
</evidence>
<protein>
    <recommendedName>
        <fullName evidence="7">Phosphate-specific transport system accessory protein PhoU</fullName>
    </recommendedName>
</protein>
<dbReference type="Pfam" id="PF01895">
    <property type="entry name" value="PhoU"/>
    <property type="match status" value="2"/>
</dbReference>
<feature type="domain" description="PhoU" evidence="8">
    <location>
        <begin position="118"/>
        <end position="204"/>
    </location>
</feature>
<dbReference type="PIRSF" id="PIRSF003107">
    <property type="entry name" value="PhoU"/>
    <property type="match status" value="1"/>
</dbReference>
<organism evidence="9 10">
    <name type="scientific">Dorea longicatena</name>
    <dbReference type="NCBI Taxonomy" id="88431"/>
    <lineage>
        <taxon>Bacteria</taxon>
        <taxon>Bacillati</taxon>
        <taxon>Bacillota</taxon>
        <taxon>Clostridia</taxon>
        <taxon>Lachnospirales</taxon>
        <taxon>Lachnospiraceae</taxon>
        <taxon>Dorea</taxon>
    </lineage>
</organism>
<comment type="subcellular location">
    <subcellularLocation>
        <location evidence="1 7">Cytoplasm</location>
    </subcellularLocation>
</comment>
<dbReference type="GO" id="GO:0006817">
    <property type="term" value="P:phosphate ion transport"/>
    <property type="evidence" value="ECO:0007669"/>
    <property type="project" value="UniProtKB-KW"/>
</dbReference>
<dbReference type="GO" id="GO:0030643">
    <property type="term" value="P:intracellular phosphate ion homeostasis"/>
    <property type="evidence" value="ECO:0007669"/>
    <property type="project" value="InterPro"/>
</dbReference>
<dbReference type="Gene3D" id="1.20.58.220">
    <property type="entry name" value="Phosphate transport system protein phou homolog 2, domain 2"/>
    <property type="match status" value="1"/>
</dbReference>
<dbReference type="AlphaFoldDB" id="A0A173X3E3"/>
<dbReference type="Proteomes" id="UP000095439">
    <property type="component" value="Unassembled WGS sequence"/>
</dbReference>
<dbReference type="PANTHER" id="PTHR42930">
    <property type="entry name" value="PHOSPHATE-SPECIFIC TRANSPORT SYSTEM ACCESSORY PROTEIN PHOU"/>
    <property type="match status" value="1"/>
</dbReference>
<evidence type="ECO:0000256" key="6">
    <source>
        <dbReference type="ARBA" id="ARBA00022592"/>
    </source>
</evidence>
<dbReference type="InterPro" id="IPR028366">
    <property type="entry name" value="PhoU"/>
</dbReference>
<keyword evidence="4 7" id="KW-0813">Transport</keyword>
<dbReference type="InterPro" id="IPR038078">
    <property type="entry name" value="PhoU-like_sf"/>
</dbReference>
<dbReference type="NCBIfam" id="TIGR02135">
    <property type="entry name" value="phoU_full"/>
    <property type="match status" value="1"/>
</dbReference>
<evidence type="ECO:0000256" key="1">
    <source>
        <dbReference type="ARBA" id="ARBA00004496"/>
    </source>
</evidence>
<name>A0A173X3E3_9FIRM</name>
<dbReference type="PANTHER" id="PTHR42930:SF3">
    <property type="entry name" value="PHOSPHATE-SPECIFIC TRANSPORT SYSTEM ACCESSORY PROTEIN PHOU"/>
    <property type="match status" value="1"/>
</dbReference>
<dbReference type="RefSeq" id="WP_055180453.1">
    <property type="nucleotide sequence ID" value="NZ_CABIWY010000002.1"/>
</dbReference>
<proteinExistence type="inferred from homology"/>
<sequence length="217" mass="24496">MRNRFDQQLELLNEQLIHMGELCEVAIGKATTALKEGSMEQAEKVRIADEEIDQAETDIERLCLRLLLQQQPVARDLRQISAALKMITDMERVGDQASDIAEIIITEKKSEAQDIPMIIKMSEAAAKMVRDSVNAYVEKDLDLARKVMENDDIVDELFEEVKTTLIDFIAENKGLHGVEAIDLIMVAKYLERIADHATNIAEWVEFSITGIHKSSVV</sequence>
<dbReference type="GO" id="GO:0045936">
    <property type="term" value="P:negative regulation of phosphate metabolic process"/>
    <property type="evidence" value="ECO:0007669"/>
    <property type="project" value="InterPro"/>
</dbReference>
<dbReference type="InterPro" id="IPR026022">
    <property type="entry name" value="PhoU_dom"/>
</dbReference>
<accession>A0A173X3E3</accession>
<evidence type="ECO:0000256" key="5">
    <source>
        <dbReference type="ARBA" id="ARBA00022490"/>
    </source>
</evidence>
<evidence type="ECO:0000256" key="2">
    <source>
        <dbReference type="ARBA" id="ARBA00008107"/>
    </source>
</evidence>
<dbReference type="GO" id="GO:0005737">
    <property type="term" value="C:cytoplasm"/>
    <property type="evidence" value="ECO:0007669"/>
    <property type="project" value="UniProtKB-SubCell"/>
</dbReference>
<comment type="similarity">
    <text evidence="2 7">Belongs to the PhoU family.</text>
</comment>